<feature type="domain" description="Helicase C-terminal" evidence="8">
    <location>
        <begin position="1091"/>
        <end position="1254"/>
    </location>
</feature>
<dbReference type="SUPFAM" id="SSF54160">
    <property type="entry name" value="Chromo domain-like"/>
    <property type="match status" value="1"/>
</dbReference>
<feature type="region of interest" description="Disordered" evidence="6">
    <location>
        <begin position="374"/>
        <end position="393"/>
    </location>
</feature>
<dbReference type="InterPro" id="IPR000330">
    <property type="entry name" value="SNF2_N"/>
</dbReference>
<feature type="compositionally biased region" description="Acidic residues" evidence="6">
    <location>
        <begin position="688"/>
        <end position="700"/>
    </location>
</feature>
<dbReference type="InterPro" id="IPR014001">
    <property type="entry name" value="Helicase_ATP-bd"/>
</dbReference>
<dbReference type="GO" id="GO:0005524">
    <property type="term" value="F:ATP binding"/>
    <property type="evidence" value="ECO:0007669"/>
    <property type="project" value="UniProtKB-KW"/>
</dbReference>
<dbReference type="GO" id="GO:0005634">
    <property type="term" value="C:nucleus"/>
    <property type="evidence" value="ECO:0007669"/>
    <property type="project" value="UniProtKB-SubCell"/>
</dbReference>
<evidence type="ECO:0000256" key="1">
    <source>
        <dbReference type="ARBA" id="ARBA00004123"/>
    </source>
</evidence>
<feature type="compositionally biased region" description="Low complexity" evidence="6">
    <location>
        <begin position="189"/>
        <end position="198"/>
    </location>
</feature>
<sequence length="1754" mass="198225">MEGGTNEDDVFRSPQNHTSPQDTIPAEDTSVAVSAMHDESDAWSEYDGMRLTPGRTFWVEIPPPPWKRNRGPRKKSSTSPTSRSSLTSLASAEENEDAEELQEIVGEHRWPDGKTYLYARLRSEIIHKFTRGYLEKYFPELVEEYEELKAADQLERFDPTSSDVRPRDRPSEVSTPPDRVRRSSRRRGGSYSSVASSEGTEDTEDDSEVDSDTIPRRITRADAKRPQLSPRKTRSQTIRVPTYKESLSSGSEDINADQPVIIRIKRPRKVHRIRPELGSIRYIDEAFADLDTDDAALYKHYDRCMKCEEVPAHFQLDKRRKNKGKKRATSEFEMSEEERLERQGGWVTCLQCCTASHWGCLSAHNRDEINRAFSAKGTTKANPEDNDGDHSPRVKRKFLGAYETTSYVCSACSLPNICTTCKEDVSVVPNQTVPETADANKATTDPSPLPSKPSSTVKLESSGARTPVPLLFRCSSCARATHYHHLPPLQEDEDQERPSNEIAEEYQEYGWNCKDCHSWTTPVDRIIAWRPYPSNTVEDSLDPGQVPSVKKALPREYLVKWVDRSFRRLEWVPHQFLSARYRSILSNFLKKGPRIALLDAKHRQVVAAMSRKDAQDQFLPYLGDAEDGHDGEELPIVTPIADPSAEMRIPESWKRVDRILEVLFWRKVQPSKKTKAKSRSASKRAVLSDEDASEPEDTADAEARQGLLDGVKPDDHLTETYKTRARRGKITLQDSDDVVWAYMKWQELPYDESRDVRVPTLTFDEARRRDARKTKHFALLQQPDWGQNPGLKLKPFQLEGFTWLYENWHNHQPCILADEMGLGKTVQIVTFLGKLVKELRVFPSLVIVPNSTISNWLREFETWAPGVRVVMYSGGQKSRDIIRDYEMYGNSDKLACHVLLATYEAVINWMKDNDRLKELNSIHRVLMTGTPINNNIAELFNLMNFLDPDKWHNLDKLKKRFEVLDQELVQELHGMLRPYFLRRVKSEVMRDLPRKHEIIVPITMTALQKEIWKSILHQNPQILSLLAQSAYNAKSKTASKVIVKSNLNNALMQIRKCMQHPYLVDRALEPAGLSNTEAHQRLVDASAKLRLLQLMLPKLKARGHRVLLFSQFVIALDIIEDFLQGEGYKFMRLDGNTPQAQRQRDMDEFNHPDSDHFIYILSTRAGGANYSTGGINLWSADVVIIHDVDFNPHQDLQAVARAHRMGQTKPVKVFTLMIKDSAEEKIVHDGKKKLVLDHLIVQKMDDNENTEDVRSILSYGARALFEDKESDTELNYTSNDLDRLIERAESEASAVEVEPKEGEAEGGMTFGFAKIWERQQNTLQAVDTPENPTENNVDDNDFWAEVLERTRKEEEAQALTVQSGRGVRRRATKAVVYTDLIAASPQKGAGSDDGRSEYAASEGGSSPSPPATDKLTPMELTPLVPSAVAQLPAINGKKRPRSVYSEIEEGDCAIRNDAKALLAIEQMIMSKDNKEPPAVKAAAQIAISETFRQLQMKKTTSKSTSVNAKKRSLVNDDVSAWVPPTKKTTTTTQLGGPRLFPLVGSTQASGSGPSTVTSRPGASSKPVVGDPVKTAQMPQQPPSGPRPFPMNGESNVSIRPLVKETAPGQQALFGAYEGFSDQLISPHSHRFRLTEAKGERGTSSPPYAEHPVIIYSGWIFEGKYREEDTSGIPSTHFRYNVPLESACQDCEYLKEPRDPQRILKAYRRLKSDDRGNLLAYQLGDVLSQSFPEIARAEGLKLPRKTIPEVIEISD</sequence>
<dbReference type="EMBL" id="MU129062">
    <property type="protein sequence ID" value="KAF9508265.1"/>
    <property type="molecule type" value="Genomic_DNA"/>
</dbReference>
<feature type="compositionally biased region" description="Polar residues" evidence="6">
    <location>
        <begin position="13"/>
        <end position="22"/>
    </location>
</feature>
<feature type="compositionally biased region" description="Basic and acidic residues" evidence="6">
    <location>
        <begin position="153"/>
        <end position="171"/>
    </location>
</feature>
<evidence type="ECO:0000256" key="2">
    <source>
        <dbReference type="ARBA" id="ARBA00022741"/>
    </source>
</evidence>
<feature type="compositionally biased region" description="Polar residues" evidence="6">
    <location>
        <begin position="1544"/>
        <end position="1561"/>
    </location>
</feature>
<dbReference type="GO" id="GO:0000785">
    <property type="term" value="C:chromatin"/>
    <property type="evidence" value="ECO:0007669"/>
    <property type="project" value="TreeGrafter"/>
</dbReference>
<dbReference type="InterPro" id="IPR027417">
    <property type="entry name" value="P-loop_NTPase"/>
</dbReference>
<dbReference type="SMART" id="SM00487">
    <property type="entry name" value="DEXDc"/>
    <property type="match status" value="1"/>
</dbReference>
<feature type="compositionally biased region" description="Acidic residues" evidence="6">
    <location>
        <begin position="199"/>
        <end position="211"/>
    </location>
</feature>
<keyword evidence="4" id="KW-0067">ATP-binding</keyword>
<feature type="region of interest" description="Disordered" evidence="6">
    <location>
        <begin position="153"/>
        <end position="252"/>
    </location>
</feature>
<dbReference type="GO" id="GO:0016887">
    <property type="term" value="F:ATP hydrolysis activity"/>
    <property type="evidence" value="ECO:0007669"/>
    <property type="project" value="TreeGrafter"/>
</dbReference>
<dbReference type="SMART" id="SM00490">
    <property type="entry name" value="HELICc"/>
    <property type="match status" value="1"/>
</dbReference>
<protein>
    <submittedName>
        <fullName evidence="9">Uncharacterized protein</fullName>
    </submittedName>
</protein>
<dbReference type="InterPro" id="IPR016197">
    <property type="entry name" value="Chromo-like_dom_sf"/>
</dbReference>
<dbReference type="Proteomes" id="UP000886523">
    <property type="component" value="Unassembled WGS sequence"/>
</dbReference>
<feature type="region of interest" description="Disordered" evidence="6">
    <location>
        <begin position="1544"/>
        <end position="1588"/>
    </location>
</feature>
<dbReference type="SUPFAM" id="SSF52540">
    <property type="entry name" value="P-loop containing nucleoside triphosphate hydrolases"/>
    <property type="match status" value="2"/>
</dbReference>
<feature type="region of interest" description="Disordered" evidence="6">
    <location>
        <begin position="1"/>
        <end position="29"/>
    </location>
</feature>
<dbReference type="PANTHER" id="PTHR45623">
    <property type="entry name" value="CHROMODOMAIN-HELICASE-DNA-BINDING PROTEIN 3-RELATED-RELATED"/>
    <property type="match status" value="1"/>
</dbReference>
<feature type="compositionally biased region" description="Basic residues" evidence="6">
    <location>
        <begin position="67"/>
        <end position="76"/>
    </location>
</feature>
<feature type="region of interest" description="Disordered" evidence="6">
    <location>
        <begin position="55"/>
        <end position="106"/>
    </location>
</feature>
<reference evidence="9" key="1">
    <citation type="journal article" date="2020" name="Nat. Commun.">
        <title>Large-scale genome sequencing of mycorrhizal fungi provides insights into the early evolution of symbiotic traits.</title>
        <authorList>
            <person name="Miyauchi S."/>
            <person name="Kiss E."/>
            <person name="Kuo A."/>
            <person name="Drula E."/>
            <person name="Kohler A."/>
            <person name="Sanchez-Garcia M."/>
            <person name="Morin E."/>
            <person name="Andreopoulos B."/>
            <person name="Barry K.W."/>
            <person name="Bonito G."/>
            <person name="Buee M."/>
            <person name="Carver A."/>
            <person name="Chen C."/>
            <person name="Cichocki N."/>
            <person name="Clum A."/>
            <person name="Culley D."/>
            <person name="Crous P.W."/>
            <person name="Fauchery L."/>
            <person name="Girlanda M."/>
            <person name="Hayes R.D."/>
            <person name="Keri Z."/>
            <person name="LaButti K."/>
            <person name="Lipzen A."/>
            <person name="Lombard V."/>
            <person name="Magnuson J."/>
            <person name="Maillard F."/>
            <person name="Murat C."/>
            <person name="Nolan M."/>
            <person name="Ohm R.A."/>
            <person name="Pangilinan J."/>
            <person name="Pereira M.F."/>
            <person name="Perotto S."/>
            <person name="Peter M."/>
            <person name="Pfister S."/>
            <person name="Riley R."/>
            <person name="Sitrit Y."/>
            <person name="Stielow J.B."/>
            <person name="Szollosi G."/>
            <person name="Zifcakova L."/>
            <person name="Stursova M."/>
            <person name="Spatafora J.W."/>
            <person name="Tedersoo L."/>
            <person name="Vaario L.M."/>
            <person name="Yamada A."/>
            <person name="Yan M."/>
            <person name="Wang P."/>
            <person name="Xu J."/>
            <person name="Bruns T."/>
            <person name="Baldrian P."/>
            <person name="Vilgalys R."/>
            <person name="Dunand C."/>
            <person name="Henrissat B."/>
            <person name="Grigoriev I.V."/>
            <person name="Hibbett D."/>
            <person name="Nagy L.G."/>
            <person name="Martin F.M."/>
        </authorList>
    </citation>
    <scope>NUCLEOTIDE SEQUENCE</scope>
    <source>
        <strain evidence="9">UP504</strain>
    </source>
</reference>
<evidence type="ECO:0000256" key="4">
    <source>
        <dbReference type="ARBA" id="ARBA00022840"/>
    </source>
</evidence>
<dbReference type="GO" id="GO:0003677">
    <property type="term" value="F:DNA binding"/>
    <property type="evidence" value="ECO:0007669"/>
    <property type="project" value="TreeGrafter"/>
</dbReference>
<feature type="compositionally biased region" description="Pro residues" evidence="6">
    <location>
        <begin position="1579"/>
        <end position="1588"/>
    </location>
</feature>
<feature type="compositionally biased region" description="Polar residues" evidence="6">
    <location>
        <begin position="235"/>
        <end position="252"/>
    </location>
</feature>
<dbReference type="InterPro" id="IPR041684">
    <property type="entry name" value="Znf-PHD-like"/>
</dbReference>
<evidence type="ECO:0000313" key="9">
    <source>
        <dbReference type="EMBL" id="KAF9508265.1"/>
    </source>
</evidence>
<gene>
    <name evidence="9" type="ORF">BS47DRAFT_1366066</name>
</gene>
<dbReference type="InterPro" id="IPR049730">
    <property type="entry name" value="SNF2/RAD54-like_C"/>
</dbReference>
<evidence type="ECO:0000256" key="6">
    <source>
        <dbReference type="SAM" id="MobiDB-lite"/>
    </source>
</evidence>
<keyword evidence="10" id="KW-1185">Reference proteome</keyword>
<organism evidence="9 10">
    <name type="scientific">Hydnum rufescens UP504</name>
    <dbReference type="NCBI Taxonomy" id="1448309"/>
    <lineage>
        <taxon>Eukaryota</taxon>
        <taxon>Fungi</taxon>
        <taxon>Dikarya</taxon>
        <taxon>Basidiomycota</taxon>
        <taxon>Agaricomycotina</taxon>
        <taxon>Agaricomycetes</taxon>
        <taxon>Cantharellales</taxon>
        <taxon>Hydnaceae</taxon>
        <taxon>Hydnum</taxon>
    </lineage>
</organism>
<evidence type="ECO:0000256" key="3">
    <source>
        <dbReference type="ARBA" id="ARBA00022801"/>
    </source>
</evidence>
<feature type="compositionally biased region" description="Low complexity" evidence="6">
    <location>
        <begin position="77"/>
        <end position="92"/>
    </location>
</feature>
<dbReference type="PROSITE" id="PS51194">
    <property type="entry name" value="HELICASE_CTER"/>
    <property type="match status" value="1"/>
</dbReference>
<dbReference type="CDD" id="cd18793">
    <property type="entry name" value="SF2_C_SNF"/>
    <property type="match status" value="1"/>
</dbReference>
<dbReference type="Gene3D" id="3.40.50.300">
    <property type="entry name" value="P-loop containing nucleotide triphosphate hydrolases"/>
    <property type="match status" value="1"/>
</dbReference>
<dbReference type="OrthoDB" id="5857104at2759"/>
<dbReference type="GO" id="GO:0042393">
    <property type="term" value="F:histone binding"/>
    <property type="evidence" value="ECO:0007669"/>
    <property type="project" value="TreeGrafter"/>
</dbReference>
<comment type="subcellular location">
    <subcellularLocation>
        <location evidence="1">Nucleus</location>
    </subcellularLocation>
</comment>
<keyword evidence="3" id="KW-0378">Hydrolase</keyword>
<proteinExistence type="predicted"/>
<dbReference type="PROSITE" id="PS51192">
    <property type="entry name" value="HELICASE_ATP_BIND_1"/>
    <property type="match status" value="1"/>
</dbReference>
<keyword evidence="2" id="KW-0547">Nucleotide-binding</keyword>
<feature type="region of interest" description="Disordered" evidence="6">
    <location>
        <begin position="434"/>
        <end position="462"/>
    </location>
</feature>
<feature type="compositionally biased region" description="Acidic residues" evidence="6">
    <location>
        <begin position="93"/>
        <end position="102"/>
    </location>
</feature>
<comment type="caution">
    <text evidence="9">The sequence shown here is derived from an EMBL/GenBank/DDBJ whole genome shotgun (WGS) entry which is preliminary data.</text>
</comment>
<dbReference type="Pfam" id="PF00271">
    <property type="entry name" value="Helicase_C"/>
    <property type="match status" value="1"/>
</dbReference>
<feature type="compositionally biased region" description="Basic and acidic residues" evidence="6">
    <location>
        <begin position="213"/>
        <end position="225"/>
    </location>
</feature>
<dbReference type="GO" id="GO:0140658">
    <property type="term" value="F:ATP-dependent chromatin remodeler activity"/>
    <property type="evidence" value="ECO:0007669"/>
    <property type="project" value="TreeGrafter"/>
</dbReference>
<feature type="domain" description="Helicase ATP-binding" evidence="7">
    <location>
        <begin position="805"/>
        <end position="949"/>
    </location>
</feature>
<dbReference type="InterPro" id="IPR038718">
    <property type="entry name" value="SNF2-like_sf"/>
</dbReference>
<feature type="region of interest" description="Disordered" evidence="6">
    <location>
        <begin position="675"/>
        <end position="715"/>
    </location>
</feature>
<keyword evidence="5" id="KW-0539">Nucleus</keyword>
<dbReference type="PANTHER" id="PTHR45623:SF17">
    <property type="entry name" value="CHROMODOMAIN-HELICASE-DNA-BINDING PROTEIN 3-RELATED"/>
    <property type="match status" value="1"/>
</dbReference>
<feature type="compositionally biased region" description="Low complexity" evidence="6">
    <location>
        <begin position="1397"/>
        <end position="1406"/>
    </location>
</feature>
<dbReference type="Pfam" id="PF00176">
    <property type="entry name" value="SNF2-rel_dom"/>
    <property type="match status" value="2"/>
</dbReference>
<evidence type="ECO:0000256" key="5">
    <source>
        <dbReference type="ARBA" id="ARBA00023242"/>
    </source>
</evidence>
<feature type="region of interest" description="Disordered" evidence="6">
    <location>
        <begin position="1385"/>
        <end position="1417"/>
    </location>
</feature>
<name>A0A9P6ALW8_9AGAM</name>
<dbReference type="InterPro" id="IPR001650">
    <property type="entry name" value="Helicase_C-like"/>
</dbReference>
<dbReference type="Gene3D" id="3.40.50.10810">
    <property type="entry name" value="Tandem AAA-ATPase domain"/>
    <property type="match status" value="2"/>
</dbReference>
<dbReference type="GO" id="GO:0003682">
    <property type="term" value="F:chromatin binding"/>
    <property type="evidence" value="ECO:0007669"/>
    <property type="project" value="TreeGrafter"/>
</dbReference>
<evidence type="ECO:0000313" key="10">
    <source>
        <dbReference type="Proteomes" id="UP000886523"/>
    </source>
</evidence>
<accession>A0A9P6ALW8</accession>
<dbReference type="Pfam" id="PF15446">
    <property type="entry name" value="zf-PHD-like"/>
    <property type="match status" value="1"/>
</dbReference>
<evidence type="ECO:0000259" key="8">
    <source>
        <dbReference type="PROSITE" id="PS51194"/>
    </source>
</evidence>
<feature type="compositionally biased region" description="Polar residues" evidence="6">
    <location>
        <begin position="441"/>
        <end position="459"/>
    </location>
</feature>
<evidence type="ECO:0000259" key="7">
    <source>
        <dbReference type="PROSITE" id="PS51192"/>
    </source>
</evidence>